<protein>
    <recommendedName>
        <fullName evidence="6">Extracellular membrane protein CFEM domain-containing protein</fullName>
    </recommendedName>
</protein>
<feature type="transmembrane region" description="Helical" evidence="2">
    <location>
        <begin position="202"/>
        <end position="226"/>
    </location>
</feature>
<evidence type="ECO:0000256" key="1">
    <source>
        <dbReference type="SAM" id="MobiDB-lite"/>
    </source>
</evidence>
<dbReference type="HOGENOM" id="CLU_060171_1_0_1"/>
<gene>
    <name evidence="4" type="ORF">ACRE_045790</name>
</gene>
<evidence type="ECO:0000313" key="4">
    <source>
        <dbReference type="EMBL" id="KFH44614.1"/>
    </source>
</evidence>
<comment type="caution">
    <text evidence="4">The sequence shown here is derived from an EMBL/GenBank/DDBJ whole genome shotgun (WGS) entry which is preliminary data.</text>
</comment>
<keyword evidence="2" id="KW-1133">Transmembrane helix</keyword>
<dbReference type="AlphaFoldDB" id="A0A086T5I2"/>
<name>A0A086T5I2_HAPC1</name>
<feature type="signal peptide" evidence="3">
    <location>
        <begin position="1"/>
        <end position="15"/>
    </location>
</feature>
<feature type="region of interest" description="Disordered" evidence="1">
    <location>
        <begin position="240"/>
        <end position="287"/>
    </location>
</feature>
<dbReference type="OrthoDB" id="3630276at2759"/>
<evidence type="ECO:0008006" key="6">
    <source>
        <dbReference type="Google" id="ProtNLM"/>
    </source>
</evidence>
<evidence type="ECO:0000256" key="3">
    <source>
        <dbReference type="SAM" id="SignalP"/>
    </source>
</evidence>
<dbReference type="Proteomes" id="UP000029964">
    <property type="component" value="Unassembled WGS sequence"/>
</dbReference>
<organism evidence="4 5">
    <name type="scientific">Hapsidospora chrysogenum (strain ATCC 11550 / CBS 779.69 / DSM 880 / IAM 14645 / JCM 23072 / IMI 49137)</name>
    <name type="common">Acremonium chrysogenum</name>
    <dbReference type="NCBI Taxonomy" id="857340"/>
    <lineage>
        <taxon>Eukaryota</taxon>
        <taxon>Fungi</taxon>
        <taxon>Dikarya</taxon>
        <taxon>Ascomycota</taxon>
        <taxon>Pezizomycotina</taxon>
        <taxon>Sordariomycetes</taxon>
        <taxon>Hypocreomycetidae</taxon>
        <taxon>Hypocreales</taxon>
        <taxon>Bionectriaceae</taxon>
        <taxon>Hapsidospora</taxon>
    </lineage>
</organism>
<keyword evidence="2" id="KW-0812">Transmembrane</keyword>
<keyword evidence="3" id="KW-0732">Signal</keyword>
<sequence>MRVLSPLLFASGALAVAVAPQHDDAHSADYDCFLANRREMAADARCGNHMALSLCFSQLTDSDPDAIAECYRTADCQQAEEKALGAQDRCAKLFPGDAELRRRRAVLDDAAAPVTRADAYGTVDLFGKPTLVARAATIGSDCLTTRTKQTRTCPLETVDGSTRTESCFTTDVETSDCAPGKTCSMDSSGNDICMDLQNSLDIAGIIVAIVFGVSIVLGVGSLTFLCCRDRKQQKRMAAAAEAKSLARAATRKKKAAEAREQRAPLMAQQRRDPSTGSTDPFHDRNRS</sequence>
<evidence type="ECO:0000256" key="2">
    <source>
        <dbReference type="SAM" id="Phobius"/>
    </source>
</evidence>
<dbReference type="EMBL" id="JPKY01000045">
    <property type="protein sequence ID" value="KFH44614.1"/>
    <property type="molecule type" value="Genomic_DNA"/>
</dbReference>
<accession>A0A086T5I2</accession>
<keyword evidence="5" id="KW-1185">Reference proteome</keyword>
<keyword evidence="2" id="KW-0472">Membrane</keyword>
<feature type="chain" id="PRO_5013266269" description="Extracellular membrane protein CFEM domain-containing protein" evidence="3">
    <location>
        <begin position="16"/>
        <end position="287"/>
    </location>
</feature>
<proteinExistence type="predicted"/>
<reference evidence="5" key="1">
    <citation type="journal article" date="2014" name="Genome Announc.">
        <title>Genome sequence and annotation of Acremonium chrysogenum, producer of the beta-lactam antibiotic cephalosporin C.</title>
        <authorList>
            <person name="Terfehr D."/>
            <person name="Dahlmann T.A."/>
            <person name="Specht T."/>
            <person name="Zadra I."/>
            <person name="Kuernsteiner H."/>
            <person name="Kueck U."/>
        </authorList>
    </citation>
    <scope>NUCLEOTIDE SEQUENCE [LARGE SCALE GENOMIC DNA]</scope>
    <source>
        <strain evidence="5">ATCC 11550 / CBS 779.69 / DSM 880 / IAM 14645 / JCM 23072 / IMI 49137</strain>
    </source>
</reference>
<evidence type="ECO:0000313" key="5">
    <source>
        <dbReference type="Proteomes" id="UP000029964"/>
    </source>
</evidence>